<feature type="compositionally biased region" description="Polar residues" evidence="1">
    <location>
        <begin position="270"/>
        <end position="280"/>
    </location>
</feature>
<feature type="region of interest" description="Disordered" evidence="1">
    <location>
        <begin position="1"/>
        <end position="22"/>
    </location>
</feature>
<feature type="region of interest" description="Disordered" evidence="1">
    <location>
        <begin position="244"/>
        <end position="282"/>
    </location>
</feature>
<proteinExistence type="predicted"/>
<keyword evidence="3" id="KW-1185">Reference proteome</keyword>
<name>A0A0L0N0A3_TOLOC</name>
<accession>A0A0L0N0A3</accession>
<feature type="compositionally biased region" description="Polar residues" evidence="1">
    <location>
        <begin position="1"/>
        <end position="13"/>
    </location>
</feature>
<sequence>MSLPQSQRLQWRNKTNRNERTTARVTTARAAKDAVAQVKQGSRVKNDTHTRKIIKDTAESRYTPENQLSGLSLGAVITLSLSFTSAEWSAVKKDPELHQETLDYFKSKKFDIGKWWTYWRNLQAVQPALAKVFLLEVTCLFWQDDVASLIDGVKHIASNLPPSELAESAANERASRRLKTSSSNLGANQDPQSTSDRETNGFPGVISVADPKSTPTAMNEKGYQPRRNYFRRLSTIATIRPLAPLCTGPMSAPTPDRTRSTEESQLIVGHTSSQKPSSADTGRENAAKMESEVLQYLLARGPKREIDIRQYVRNLTPERLRDFHTTIFTVIGLHHSQLKDAFVDLWYCLESALAYTMEVELGLPRSTCMSMEVLDLQGDFEVRVKVGRQAGLHFLKKYQPPVHIKVDLFPKDL</sequence>
<reference evidence="2 3" key="1">
    <citation type="journal article" date="2015" name="BMC Genomics">
        <title>The genome of the truffle-parasite Tolypocladium ophioglossoides and the evolution of antifungal peptaibiotics.</title>
        <authorList>
            <person name="Quandt C.A."/>
            <person name="Bushley K.E."/>
            <person name="Spatafora J.W."/>
        </authorList>
    </citation>
    <scope>NUCLEOTIDE SEQUENCE [LARGE SCALE GENOMIC DNA]</scope>
    <source>
        <strain evidence="2 3">CBS 100239</strain>
    </source>
</reference>
<feature type="region of interest" description="Disordered" evidence="1">
    <location>
        <begin position="169"/>
        <end position="225"/>
    </location>
</feature>
<protein>
    <submittedName>
        <fullName evidence="2">Uncharacterized protein</fullName>
    </submittedName>
</protein>
<organism evidence="2 3">
    <name type="scientific">Tolypocladium ophioglossoides (strain CBS 100239)</name>
    <name type="common">Snaketongue truffleclub</name>
    <name type="synonym">Elaphocordyceps ophioglossoides</name>
    <dbReference type="NCBI Taxonomy" id="1163406"/>
    <lineage>
        <taxon>Eukaryota</taxon>
        <taxon>Fungi</taxon>
        <taxon>Dikarya</taxon>
        <taxon>Ascomycota</taxon>
        <taxon>Pezizomycotina</taxon>
        <taxon>Sordariomycetes</taxon>
        <taxon>Hypocreomycetidae</taxon>
        <taxon>Hypocreales</taxon>
        <taxon>Ophiocordycipitaceae</taxon>
        <taxon>Tolypocladium</taxon>
    </lineage>
</organism>
<evidence type="ECO:0000313" key="2">
    <source>
        <dbReference type="EMBL" id="KND87464.1"/>
    </source>
</evidence>
<dbReference type="OrthoDB" id="10601167at2759"/>
<dbReference type="Proteomes" id="UP000036947">
    <property type="component" value="Unassembled WGS sequence"/>
</dbReference>
<gene>
    <name evidence="2" type="ORF">TOPH_07870</name>
</gene>
<dbReference type="EMBL" id="LFRF01000036">
    <property type="protein sequence ID" value="KND87464.1"/>
    <property type="molecule type" value="Genomic_DNA"/>
</dbReference>
<evidence type="ECO:0000256" key="1">
    <source>
        <dbReference type="SAM" id="MobiDB-lite"/>
    </source>
</evidence>
<dbReference type="AlphaFoldDB" id="A0A0L0N0A3"/>
<feature type="compositionally biased region" description="Polar residues" evidence="1">
    <location>
        <begin position="180"/>
        <end position="194"/>
    </location>
</feature>
<evidence type="ECO:0000313" key="3">
    <source>
        <dbReference type="Proteomes" id="UP000036947"/>
    </source>
</evidence>
<comment type="caution">
    <text evidence="2">The sequence shown here is derived from an EMBL/GenBank/DDBJ whole genome shotgun (WGS) entry which is preliminary data.</text>
</comment>